<evidence type="ECO:0000313" key="2">
    <source>
        <dbReference type="Proteomes" id="UP001163321"/>
    </source>
</evidence>
<accession>A0ACC0WMT6</accession>
<comment type="caution">
    <text evidence="1">The sequence shown here is derived from an EMBL/GenBank/DDBJ whole genome shotgun (WGS) entry which is preliminary data.</text>
</comment>
<gene>
    <name evidence="1" type="ORF">PsorP6_017360</name>
</gene>
<sequence length="85" mass="8587">MRDATREATSSRGIGALHQENVDITSIGSATVALEQTASAVGLRSPAAGAAAVKVSVGRPHESACLAASSLDTNGMPRAQPSENR</sequence>
<protein>
    <submittedName>
        <fullName evidence="1">Uncharacterized protein</fullName>
    </submittedName>
</protein>
<proteinExistence type="predicted"/>
<keyword evidence="2" id="KW-1185">Reference proteome</keyword>
<reference evidence="1 2" key="1">
    <citation type="journal article" date="2022" name="bioRxiv">
        <title>The genome of the oomycete Peronosclerospora sorghi, a cosmopolitan pathogen of maize and sorghum, is inflated with dispersed pseudogenes.</title>
        <authorList>
            <person name="Fletcher K."/>
            <person name="Martin F."/>
            <person name="Isakeit T."/>
            <person name="Cavanaugh K."/>
            <person name="Magill C."/>
            <person name="Michelmore R."/>
        </authorList>
    </citation>
    <scope>NUCLEOTIDE SEQUENCE [LARGE SCALE GENOMIC DNA]</scope>
    <source>
        <strain evidence="1">P6</strain>
    </source>
</reference>
<name>A0ACC0WMT6_9STRA</name>
<evidence type="ECO:0000313" key="1">
    <source>
        <dbReference type="EMBL" id="KAI9919616.1"/>
    </source>
</evidence>
<organism evidence="1 2">
    <name type="scientific">Peronosclerospora sorghi</name>
    <dbReference type="NCBI Taxonomy" id="230839"/>
    <lineage>
        <taxon>Eukaryota</taxon>
        <taxon>Sar</taxon>
        <taxon>Stramenopiles</taxon>
        <taxon>Oomycota</taxon>
        <taxon>Peronosporomycetes</taxon>
        <taxon>Peronosporales</taxon>
        <taxon>Peronosporaceae</taxon>
        <taxon>Peronosclerospora</taxon>
    </lineage>
</organism>
<dbReference type="EMBL" id="CM047590">
    <property type="protein sequence ID" value="KAI9919616.1"/>
    <property type="molecule type" value="Genomic_DNA"/>
</dbReference>
<dbReference type="Proteomes" id="UP001163321">
    <property type="component" value="Chromosome 11"/>
</dbReference>